<keyword evidence="6" id="KW-0695">RNA-directed DNA polymerase</keyword>
<keyword evidence="5" id="KW-0378">Hydrolase</keyword>
<dbReference type="InterPro" id="IPR043502">
    <property type="entry name" value="DNA/RNA_pol_sf"/>
</dbReference>
<keyword evidence="2" id="KW-0548">Nucleotidyltransferase</keyword>
<evidence type="ECO:0000313" key="9">
    <source>
        <dbReference type="Proteomes" id="UP000887013"/>
    </source>
</evidence>
<dbReference type="InterPro" id="IPR041373">
    <property type="entry name" value="RT_RNaseH"/>
</dbReference>
<dbReference type="OrthoDB" id="6491597at2759"/>
<evidence type="ECO:0000259" key="7">
    <source>
        <dbReference type="Pfam" id="PF17917"/>
    </source>
</evidence>
<dbReference type="SUPFAM" id="SSF56672">
    <property type="entry name" value="DNA/RNA polymerases"/>
    <property type="match status" value="1"/>
</dbReference>
<evidence type="ECO:0000256" key="2">
    <source>
        <dbReference type="ARBA" id="ARBA00022695"/>
    </source>
</evidence>
<dbReference type="GO" id="GO:0004519">
    <property type="term" value="F:endonuclease activity"/>
    <property type="evidence" value="ECO:0007669"/>
    <property type="project" value="UniProtKB-KW"/>
</dbReference>
<reference evidence="8" key="1">
    <citation type="submission" date="2020-08" db="EMBL/GenBank/DDBJ databases">
        <title>Multicomponent nature underlies the extraordinary mechanical properties of spider dragline silk.</title>
        <authorList>
            <person name="Kono N."/>
            <person name="Nakamura H."/>
            <person name="Mori M."/>
            <person name="Yoshida Y."/>
            <person name="Ohtoshi R."/>
            <person name="Malay A.D."/>
            <person name="Moran D.A.P."/>
            <person name="Tomita M."/>
            <person name="Numata K."/>
            <person name="Arakawa K."/>
        </authorList>
    </citation>
    <scope>NUCLEOTIDE SEQUENCE</scope>
</reference>
<dbReference type="Pfam" id="PF17917">
    <property type="entry name" value="RT_RNaseH"/>
    <property type="match status" value="1"/>
</dbReference>
<dbReference type="PANTHER" id="PTHR34072">
    <property type="entry name" value="ENZYMATIC POLYPROTEIN-RELATED"/>
    <property type="match status" value="1"/>
</dbReference>
<accession>A0A8X6QZI2</accession>
<keyword evidence="1" id="KW-0808">Transferase</keyword>
<dbReference type="Proteomes" id="UP000887013">
    <property type="component" value="Unassembled WGS sequence"/>
</dbReference>
<dbReference type="AlphaFoldDB" id="A0A8X6QZI2"/>
<gene>
    <name evidence="8" type="primary">AVEN_133513_1</name>
    <name evidence="8" type="ORF">NPIL_349201</name>
</gene>
<evidence type="ECO:0000313" key="8">
    <source>
        <dbReference type="EMBL" id="GFU47682.1"/>
    </source>
</evidence>
<protein>
    <submittedName>
        <fullName evidence="8">RT_RNaseH domain-containing protein</fullName>
    </submittedName>
</protein>
<name>A0A8X6QZI2_NEPPI</name>
<evidence type="ECO:0000256" key="4">
    <source>
        <dbReference type="ARBA" id="ARBA00022759"/>
    </source>
</evidence>
<organism evidence="8 9">
    <name type="scientific">Nephila pilipes</name>
    <name type="common">Giant wood spider</name>
    <name type="synonym">Nephila maculata</name>
    <dbReference type="NCBI Taxonomy" id="299642"/>
    <lineage>
        <taxon>Eukaryota</taxon>
        <taxon>Metazoa</taxon>
        <taxon>Ecdysozoa</taxon>
        <taxon>Arthropoda</taxon>
        <taxon>Chelicerata</taxon>
        <taxon>Arachnida</taxon>
        <taxon>Araneae</taxon>
        <taxon>Araneomorphae</taxon>
        <taxon>Entelegynae</taxon>
        <taxon>Araneoidea</taxon>
        <taxon>Nephilidae</taxon>
        <taxon>Nephila</taxon>
    </lineage>
</organism>
<evidence type="ECO:0000256" key="1">
    <source>
        <dbReference type="ARBA" id="ARBA00022679"/>
    </source>
</evidence>
<keyword evidence="3" id="KW-0540">Nuclease</keyword>
<evidence type="ECO:0000256" key="3">
    <source>
        <dbReference type="ARBA" id="ARBA00022722"/>
    </source>
</evidence>
<comment type="caution">
    <text evidence="8">The sequence shown here is derived from an EMBL/GenBank/DDBJ whole genome shotgun (WGS) entry which is preliminary data.</text>
</comment>
<dbReference type="GO" id="GO:0003964">
    <property type="term" value="F:RNA-directed DNA polymerase activity"/>
    <property type="evidence" value="ECO:0007669"/>
    <property type="project" value="UniProtKB-KW"/>
</dbReference>
<keyword evidence="4" id="KW-0255">Endonuclease</keyword>
<dbReference type="EMBL" id="BMAW01037273">
    <property type="protein sequence ID" value="GFU47682.1"/>
    <property type="molecule type" value="Genomic_DNA"/>
</dbReference>
<evidence type="ECO:0000256" key="5">
    <source>
        <dbReference type="ARBA" id="ARBA00022801"/>
    </source>
</evidence>
<evidence type="ECO:0000256" key="6">
    <source>
        <dbReference type="ARBA" id="ARBA00022918"/>
    </source>
</evidence>
<sequence>MLIYLFEVNCDVSDYGIGRCLIQQDSEGNNKPIAFAYQKLTTTQNNCASFEKEAWVVVFGLNKFDKWIYEARIEINSDHYHFKYLNQATS</sequence>
<proteinExistence type="predicted"/>
<keyword evidence="9" id="KW-1185">Reference proteome</keyword>
<feature type="domain" description="Reverse transcriptase RNase H-like" evidence="7">
    <location>
        <begin position="6"/>
        <end position="88"/>
    </location>
</feature>
<dbReference type="GO" id="GO:0016787">
    <property type="term" value="F:hydrolase activity"/>
    <property type="evidence" value="ECO:0007669"/>
    <property type="project" value="UniProtKB-KW"/>
</dbReference>
<dbReference type="PANTHER" id="PTHR34072:SF52">
    <property type="entry name" value="RIBONUCLEASE H"/>
    <property type="match status" value="1"/>
</dbReference>